<dbReference type="Proteomes" id="UP000008953">
    <property type="component" value="Chromosome"/>
</dbReference>
<dbReference type="KEGG" id="rix:RO1_36290"/>
<proteinExistence type="predicted"/>
<sequence length="30" mass="3590">MMRPISFFKTFSAFSSFMTRRSMRIGSLLR</sequence>
<dbReference type="AlphaFoldDB" id="D4L2P0"/>
<reference evidence="1 2" key="1">
    <citation type="submission" date="2010-03" db="EMBL/GenBank/DDBJ databases">
        <title>The genome sequence of Roseburia intestinalis XB6B4.</title>
        <authorList>
            <consortium name="metaHIT consortium -- http://www.metahit.eu/"/>
            <person name="Pajon A."/>
            <person name="Turner K."/>
            <person name="Parkhill J."/>
            <person name="Bernalier A."/>
        </authorList>
    </citation>
    <scope>NUCLEOTIDE SEQUENCE [LARGE SCALE GENOMIC DNA]</scope>
    <source>
        <strain evidence="1 2">XB6B4</strain>
    </source>
</reference>
<accession>D4L2P0</accession>
<name>D4L2P0_9FIRM</name>
<evidence type="ECO:0000313" key="1">
    <source>
        <dbReference type="EMBL" id="CBL13880.1"/>
    </source>
</evidence>
<protein>
    <submittedName>
        <fullName evidence="1">Uncharacterized protein</fullName>
    </submittedName>
</protein>
<organism evidence="1 2">
    <name type="scientific">Roseburia intestinalis XB6B4</name>
    <dbReference type="NCBI Taxonomy" id="718255"/>
    <lineage>
        <taxon>Bacteria</taxon>
        <taxon>Bacillati</taxon>
        <taxon>Bacillota</taxon>
        <taxon>Clostridia</taxon>
        <taxon>Lachnospirales</taxon>
        <taxon>Lachnospiraceae</taxon>
        <taxon>Roseburia</taxon>
    </lineage>
</organism>
<gene>
    <name evidence="1" type="ORF">RO1_36290</name>
</gene>
<reference evidence="1 2" key="2">
    <citation type="submission" date="2010-03" db="EMBL/GenBank/DDBJ databases">
        <authorList>
            <person name="Pajon A."/>
        </authorList>
    </citation>
    <scope>NUCLEOTIDE SEQUENCE [LARGE SCALE GENOMIC DNA]</scope>
    <source>
        <strain evidence="1 2">XB6B4</strain>
    </source>
</reference>
<evidence type="ECO:0000313" key="2">
    <source>
        <dbReference type="Proteomes" id="UP000008953"/>
    </source>
</evidence>
<dbReference type="HOGENOM" id="CLU_3405203_0_0_9"/>
<dbReference type="EMBL" id="FP929050">
    <property type="protein sequence ID" value="CBL13880.1"/>
    <property type="molecule type" value="Genomic_DNA"/>
</dbReference>